<comment type="caution">
    <text evidence="2">The sequence shown here is derived from an EMBL/GenBank/DDBJ whole genome shotgun (WGS) entry which is preliminary data.</text>
</comment>
<protein>
    <recommendedName>
        <fullName evidence="4">Lipoprotein</fullName>
    </recommendedName>
</protein>
<accession>A0A2D0A7Y3</accession>
<keyword evidence="1" id="KW-0732">Signal</keyword>
<dbReference type="PROSITE" id="PS51257">
    <property type="entry name" value="PROKAR_LIPOPROTEIN"/>
    <property type="match status" value="1"/>
</dbReference>
<feature type="signal peptide" evidence="1">
    <location>
        <begin position="1"/>
        <end position="21"/>
    </location>
</feature>
<proteinExistence type="predicted"/>
<dbReference type="EMBL" id="NHMK01000011">
    <property type="protein sequence ID" value="OWL96533.1"/>
    <property type="molecule type" value="Genomic_DNA"/>
</dbReference>
<name>A0A2D0A7Y3_9DEIO</name>
<dbReference type="Proteomes" id="UP000197208">
    <property type="component" value="Unassembled WGS sequence"/>
</dbReference>
<reference evidence="2 3" key="1">
    <citation type="submission" date="2017-05" db="EMBL/GenBank/DDBJ databases">
        <title>De novo genome assembly of Deniococcus indicus strain DR1.</title>
        <authorList>
            <person name="Chauhan D."/>
            <person name="Yennamalli R.M."/>
            <person name="Priyadarshini R."/>
        </authorList>
    </citation>
    <scope>NUCLEOTIDE SEQUENCE [LARGE SCALE GENOMIC DNA]</scope>
    <source>
        <strain evidence="2 3">DR1</strain>
    </source>
</reference>
<evidence type="ECO:0000313" key="2">
    <source>
        <dbReference type="EMBL" id="OWL96533.1"/>
    </source>
</evidence>
<sequence length="130" mass="13379">MKQLIWMLPSVIALASCAPTATVETPTTDRRVYAATCAQVLDAVAIAAPSIRPASLGGAGGWQAFQASGRTPSTLVTQARSTTLGTGTATTITWMCSEADGTATVTASSTGQRPDYAQASLTAFWQAIKP</sequence>
<evidence type="ECO:0008006" key="4">
    <source>
        <dbReference type="Google" id="ProtNLM"/>
    </source>
</evidence>
<dbReference type="AlphaFoldDB" id="A0A2D0A7Y3"/>
<dbReference type="RefSeq" id="WP_088248322.1">
    <property type="nucleotide sequence ID" value="NZ_NHMK01000011.1"/>
</dbReference>
<organism evidence="2 3">
    <name type="scientific">Deinococcus indicus</name>
    <dbReference type="NCBI Taxonomy" id="223556"/>
    <lineage>
        <taxon>Bacteria</taxon>
        <taxon>Thermotogati</taxon>
        <taxon>Deinococcota</taxon>
        <taxon>Deinococci</taxon>
        <taxon>Deinococcales</taxon>
        <taxon>Deinococcaceae</taxon>
        <taxon>Deinococcus</taxon>
    </lineage>
</organism>
<evidence type="ECO:0000256" key="1">
    <source>
        <dbReference type="SAM" id="SignalP"/>
    </source>
</evidence>
<feature type="chain" id="PRO_5012044944" description="Lipoprotein" evidence="1">
    <location>
        <begin position="22"/>
        <end position="130"/>
    </location>
</feature>
<keyword evidence="3" id="KW-1185">Reference proteome</keyword>
<gene>
    <name evidence="2" type="ORF">CBQ26_09150</name>
</gene>
<evidence type="ECO:0000313" key="3">
    <source>
        <dbReference type="Proteomes" id="UP000197208"/>
    </source>
</evidence>